<protein>
    <submittedName>
        <fullName evidence="2">Meiotically up-regulated gene 151 protein</fullName>
    </submittedName>
</protein>
<feature type="compositionally biased region" description="Basic and acidic residues" evidence="1">
    <location>
        <begin position="39"/>
        <end position="53"/>
    </location>
</feature>
<gene>
    <name evidence="2" type="ORF">TASIC1_0009041600</name>
</gene>
<dbReference type="EMBL" id="BLZH01000009">
    <property type="protein sequence ID" value="GFP58079.1"/>
    <property type="molecule type" value="Genomic_DNA"/>
</dbReference>
<feature type="compositionally biased region" description="Pro residues" evidence="1">
    <location>
        <begin position="149"/>
        <end position="158"/>
    </location>
</feature>
<comment type="caution">
    <text evidence="2">The sequence shown here is derived from an EMBL/GenBank/DDBJ whole genome shotgun (WGS) entry which is preliminary data.</text>
</comment>
<dbReference type="Pfam" id="PF07818">
    <property type="entry name" value="HCNGP"/>
    <property type="match status" value="1"/>
</dbReference>
<sequence>MAGLVGYASSDDEGENEKPQLQQETAQVAAEAAAPDANEAEKDEPRISKHSRSEPLQLNEAQNSKAELEALEESSSLPKQDSGHQSPPPTIGPVLQSAVPLGPSLPSADASIINTLPDPDESQEPPTSPYSSNRALIHDLTLPSVPNLDIPPSPPGSPPAGANKKVDQFLQLKKKGVHFNSKLEQSTALRNPSLMDKLLDFVGIDEVSQYETTLPKELWDPRGFPEWAFRDKLSKSREKIAKDKEADRTAGGRTAIDFVQSNSSSGGAATTGISGGLNSRGEKRKGGWK</sequence>
<evidence type="ECO:0000313" key="2">
    <source>
        <dbReference type="EMBL" id="GFP58079.1"/>
    </source>
</evidence>
<dbReference type="OrthoDB" id="1714508at2759"/>
<dbReference type="GO" id="GO:0005634">
    <property type="term" value="C:nucleus"/>
    <property type="evidence" value="ECO:0007669"/>
    <property type="project" value="TreeGrafter"/>
</dbReference>
<feature type="compositionally biased region" description="Polar residues" evidence="1">
    <location>
        <begin position="54"/>
        <end position="65"/>
    </location>
</feature>
<reference evidence="2 3" key="1">
    <citation type="submission" date="2020-07" db="EMBL/GenBank/DDBJ databases">
        <title>Trichoderma asperellum IC-1 whole genome shotgun sequence.</title>
        <authorList>
            <person name="Kanamasa S."/>
            <person name="Takahashi H."/>
        </authorList>
    </citation>
    <scope>NUCLEOTIDE SEQUENCE [LARGE SCALE GENOMIC DNA]</scope>
    <source>
        <strain evidence="2 3">IC-1</strain>
    </source>
</reference>
<name>A0A6V8QZX3_TRIAP</name>
<dbReference type="Proteomes" id="UP000517252">
    <property type="component" value="Unassembled WGS sequence"/>
</dbReference>
<dbReference type="GO" id="GO:0006355">
    <property type="term" value="P:regulation of DNA-templated transcription"/>
    <property type="evidence" value="ECO:0007669"/>
    <property type="project" value="InterPro"/>
</dbReference>
<feature type="region of interest" description="Disordered" evidence="1">
    <location>
        <begin position="1"/>
        <end position="163"/>
    </location>
</feature>
<organism evidence="2 3">
    <name type="scientific">Trichoderma asperellum</name>
    <name type="common">Filamentous fungus</name>
    <dbReference type="NCBI Taxonomy" id="101201"/>
    <lineage>
        <taxon>Eukaryota</taxon>
        <taxon>Fungi</taxon>
        <taxon>Dikarya</taxon>
        <taxon>Ascomycota</taxon>
        <taxon>Pezizomycotina</taxon>
        <taxon>Sordariomycetes</taxon>
        <taxon>Hypocreomycetidae</taxon>
        <taxon>Hypocreales</taxon>
        <taxon>Hypocreaceae</taxon>
        <taxon>Trichoderma</taxon>
    </lineage>
</organism>
<feature type="compositionally biased region" description="Basic and acidic residues" evidence="1">
    <location>
        <begin position="280"/>
        <end position="289"/>
    </location>
</feature>
<accession>A0A6V8QZX3</accession>
<evidence type="ECO:0000256" key="1">
    <source>
        <dbReference type="SAM" id="MobiDB-lite"/>
    </source>
</evidence>
<feature type="region of interest" description="Disordered" evidence="1">
    <location>
        <begin position="238"/>
        <end position="289"/>
    </location>
</feature>
<proteinExistence type="predicted"/>
<dbReference type="InterPro" id="IPR012479">
    <property type="entry name" value="SAP30BP"/>
</dbReference>
<dbReference type="PANTHER" id="PTHR13464">
    <property type="entry name" value="TRANSCRIPTIONAL REGULATOR PROTEIN HCNGP"/>
    <property type="match status" value="1"/>
</dbReference>
<feature type="compositionally biased region" description="Basic and acidic residues" evidence="1">
    <location>
        <begin position="238"/>
        <end position="250"/>
    </location>
</feature>
<dbReference type="PANTHER" id="PTHR13464:SF0">
    <property type="entry name" value="SAP30-BINDING PROTEIN"/>
    <property type="match status" value="1"/>
</dbReference>
<feature type="compositionally biased region" description="Low complexity" evidence="1">
    <location>
        <begin position="20"/>
        <end position="37"/>
    </location>
</feature>
<dbReference type="AlphaFoldDB" id="A0A6V8QZX3"/>
<evidence type="ECO:0000313" key="3">
    <source>
        <dbReference type="Proteomes" id="UP000517252"/>
    </source>
</evidence>
<feature type="compositionally biased region" description="Low complexity" evidence="1">
    <location>
        <begin position="261"/>
        <end position="272"/>
    </location>
</feature>